<name>A0A415PS28_9FIRM</name>
<reference evidence="3 4" key="1">
    <citation type="submission" date="2018-08" db="EMBL/GenBank/DDBJ databases">
        <title>A genome reference for cultivated species of the human gut microbiota.</title>
        <authorList>
            <person name="Zou Y."/>
            <person name="Xue W."/>
            <person name="Luo G."/>
        </authorList>
    </citation>
    <scope>NUCLEOTIDE SEQUENCE [LARGE SCALE GENOMIC DNA]</scope>
    <source>
        <strain evidence="3 4">AF35-6BH</strain>
    </source>
</reference>
<keyword evidence="1" id="KW-0446">Lipid-binding</keyword>
<organism evidence="3 4">
    <name type="scientific">Amedibacillus dolichus</name>
    <dbReference type="NCBI Taxonomy" id="31971"/>
    <lineage>
        <taxon>Bacteria</taxon>
        <taxon>Bacillati</taxon>
        <taxon>Bacillota</taxon>
        <taxon>Erysipelotrichia</taxon>
        <taxon>Erysipelotrichales</taxon>
        <taxon>Erysipelotrichaceae</taxon>
        <taxon>Amedibacillus</taxon>
    </lineage>
</organism>
<dbReference type="Proteomes" id="UP000284868">
    <property type="component" value="Unassembled WGS sequence"/>
</dbReference>
<dbReference type="PROSITE" id="PS51482">
    <property type="entry name" value="DEGV"/>
    <property type="match status" value="1"/>
</dbReference>
<dbReference type="PANTHER" id="PTHR33434:SF2">
    <property type="entry name" value="FATTY ACID-BINDING PROTEIN TM_1468"/>
    <property type="match status" value="1"/>
</dbReference>
<dbReference type="Gene3D" id="3.40.50.10170">
    <property type="match status" value="1"/>
</dbReference>
<evidence type="ECO:0000313" key="4">
    <source>
        <dbReference type="Proteomes" id="UP000284868"/>
    </source>
</evidence>
<dbReference type="GO" id="GO:0008289">
    <property type="term" value="F:lipid binding"/>
    <property type="evidence" value="ECO:0007669"/>
    <property type="project" value="UniProtKB-KW"/>
</dbReference>
<dbReference type="InterPro" id="IPR043168">
    <property type="entry name" value="DegV_C"/>
</dbReference>
<dbReference type="OrthoDB" id="9775494at2"/>
<dbReference type="PANTHER" id="PTHR33434">
    <property type="entry name" value="DEGV DOMAIN-CONTAINING PROTEIN DR_1986-RELATED"/>
    <property type="match status" value="1"/>
</dbReference>
<dbReference type="RefSeq" id="WP_022420289.1">
    <property type="nucleotide sequence ID" value="NZ_CAJKGD010000006.1"/>
</dbReference>
<dbReference type="AlphaFoldDB" id="A0A415PS28"/>
<proteinExistence type="predicted"/>
<keyword evidence="4" id="KW-1185">Reference proteome</keyword>
<protein>
    <submittedName>
        <fullName evidence="3">DegV family protein</fullName>
    </submittedName>
</protein>
<dbReference type="Gene3D" id="3.30.1180.10">
    <property type="match status" value="1"/>
</dbReference>
<dbReference type="InterPro" id="IPR050270">
    <property type="entry name" value="DegV_domain_contain"/>
</dbReference>
<dbReference type="Proteomes" id="UP000753219">
    <property type="component" value="Unassembled WGS sequence"/>
</dbReference>
<dbReference type="Pfam" id="PF02645">
    <property type="entry name" value="DegV"/>
    <property type="match status" value="1"/>
</dbReference>
<sequence length="279" mass="31074">MKKIALMCDSSADISKKQAEELDIHVVRMPIIIDGKEYIEEETIEESEIIKALREGVVVKTAQPIIGDLTKMWDELLKEYDEVFYIPLTYSLSGTCQVAIQLAEAYEGRVTVLNSEFVCYPTVKMLLTARDMFGKGYTCAQVKEIFERDGELLAILVPETLTALKNGGRISPAAAALAGLLKIQPLLNVKHGAIDLVDKVRTLKKAYKEGISYVLDGVDPKDYDWMIIDADNRAVSDELKVLLEEATGQPVEQREFKAVIMSHTGPGTIGFGRIKKIKY</sequence>
<dbReference type="EMBL" id="QRPK01000001">
    <property type="protein sequence ID" value="RHM15386.1"/>
    <property type="molecule type" value="Genomic_DNA"/>
</dbReference>
<reference evidence="2" key="2">
    <citation type="submission" date="2021-02" db="EMBL/GenBank/DDBJ databases">
        <title>Infant gut strain persistence is associated with maternal origin, phylogeny, and functional potential including surface adhesion and iron acquisition.</title>
        <authorList>
            <person name="Lou Y.C."/>
        </authorList>
    </citation>
    <scope>NUCLEOTIDE SEQUENCE</scope>
    <source>
        <strain evidence="2">L3_108_103G1_dasL3_108_103G1_concoct_2</strain>
    </source>
</reference>
<dbReference type="EMBL" id="JAGZMZ010000005">
    <property type="protein sequence ID" value="MBS4883692.1"/>
    <property type="molecule type" value="Genomic_DNA"/>
</dbReference>
<dbReference type="SUPFAM" id="SSF82549">
    <property type="entry name" value="DAK1/DegV-like"/>
    <property type="match status" value="1"/>
</dbReference>
<evidence type="ECO:0000313" key="2">
    <source>
        <dbReference type="EMBL" id="MBS4883692.1"/>
    </source>
</evidence>
<evidence type="ECO:0000313" key="3">
    <source>
        <dbReference type="EMBL" id="RHM15386.1"/>
    </source>
</evidence>
<gene>
    <name evidence="3" type="ORF">DWZ83_00480</name>
    <name evidence="2" type="ORF">KHZ85_02890</name>
</gene>
<dbReference type="InterPro" id="IPR003797">
    <property type="entry name" value="DegV"/>
</dbReference>
<comment type="caution">
    <text evidence="3">The sequence shown here is derived from an EMBL/GenBank/DDBJ whole genome shotgun (WGS) entry which is preliminary data.</text>
</comment>
<dbReference type="NCBIfam" id="TIGR00762">
    <property type="entry name" value="DegV"/>
    <property type="match status" value="1"/>
</dbReference>
<accession>A0A415PS28</accession>
<evidence type="ECO:0000256" key="1">
    <source>
        <dbReference type="ARBA" id="ARBA00023121"/>
    </source>
</evidence>